<sequence length="390" mass="43833">MAYTFMNATMPALPNPLTPMAFLPQDVAQQITVSLYVLSGTTSVFIWDVLIHLKDDYILATRYPVKLPIIVYGVSRYFENTIFQPDSETIYKDECNIGRVSNLLWLIGFRVVNTAPIGRCHVILQVINAFLPIALGSTELLFYLHVRAMYIHSRLAVWIFTVLWLATLASSLTPVINSVNTNIHYGELIIQYCLSGPVPPYTAATVIVPLVNDSILFGALVYRIMTSFHDDTSNKSKVKCIVLGHHLPNLARAMLYNGQAYFLSTVSIHILTVMTYYIKEIPLVLRSAMLGFPTVMLMNVMASRIYRNTKLGRFQSMTDLSSLIFQRGESAEDANLEVTVSVTASKIPDIRVNLQNGSNPLDNLHEQPSSSSMRKFDIESFHIDEKPQMV</sequence>
<feature type="transmembrane region" description="Helical" evidence="1">
    <location>
        <begin position="155"/>
        <end position="176"/>
    </location>
</feature>
<dbReference type="OrthoDB" id="3038990at2759"/>
<evidence type="ECO:0000313" key="2">
    <source>
        <dbReference type="EMBL" id="KAF5327556.1"/>
    </source>
</evidence>
<evidence type="ECO:0000256" key="1">
    <source>
        <dbReference type="SAM" id="Phobius"/>
    </source>
</evidence>
<protein>
    <submittedName>
        <fullName evidence="2">Uncharacterized protein</fullName>
    </submittedName>
</protein>
<feature type="transmembrane region" description="Helical" evidence="1">
    <location>
        <begin position="201"/>
        <end position="222"/>
    </location>
</feature>
<dbReference type="AlphaFoldDB" id="A0A8H5BR63"/>
<name>A0A8H5BR63_9AGAR</name>
<evidence type="ECO:0000313" key="3">
    <source>
        <dbReference type="Proteomes" id="UP000567179"/>
    </source>
</evidence>
<dbReference type="EMBL" id="JAACJJ010000014">
    <property type="protein sequence ID" value="KAF5327556.1"/>
    <property type="molecule type" value="Genomic_DNA"/>
</dbReference>
<gene>
    <name evidence="2" type="ORF">D9619_004285</name>
</gene>
<keyword evidence="3" id="KW-1185">Reference proteome</keyword>
<proteinExistence type="predicted"/>
<feature type="transmembrane region" description="Helical" evidence="1">
    <location>
        <begin position="122"/>
        <end position="143"/>
    </location>
</feature>
<feature type="transmembrane region" description="Helical" evidence="1">
    <location>
        <begin position="284"/>
        <end position="306"/>
    </location>
</feature>
<comment type="caution">
    <text evidence="2">The sequence shown here is derived from an EMBL/GenBank/DDBJ whole genome shotgun (WGS) entry which is preliminary data.</text>
</comment>
<keyword evidence="1" id="KW-0812">Transmembrane</keyword>
<keyword evidence="1" id="KW-1133">Transmembrane helix</keyword>
<organism evidence="2 3">
    <name type="scientific">Psilocybe cf. subviscida</name>
    <dbReference type="NCBI Taxonomy" id="2480587"/>
    <lineage>
        <taxon>Eukaryota</taxon>
        <taxon>Fungi</taxon>
        <taxon>Dikarya</taxon>
        <taxon>Basidiomycota</taxon>
        <taxon>Agaricomycotina</taxon>
        <taxon>Agaricomycetes</taxon>
        <taxon>Agaricomycetidae</taxon>
        <taxon>Agaricales</taxon>
        <taxon>Agaricineae</taxon>
        <taxon>Strophariaceae</taxon>
        <taxon>Psilocybe</taxon>
    </lineage>
</organism>
<dbReference type="Proteomes" id="UP000567179">
    <property type="component" value="Unassembled WGS sequence"/>
</dbReference>
<feature type="transmembrane region" description="Helical" evidence="1">
    <location>
        <begin position="260"/>
        <end position="278"/>
    </location>
</feature>
<reference evidence="2 3" key="1">
    <citation type="journal article" date="2020" name="ISME J.">
        <title>Uncovering the hidden diversity of litter-decomposition mechanisms in mushroom-forming fungi.</title>
        <authorList>
            <person name="Floudas D."/>
            <person name="Bentzer J."/>
            <person name="Ahren D."/>
            <person name="Johansson T."/>
            <person name="Persson P."/>
            <person name="Tunlid A."/>
        </authorList>
    </citation>
    <scope>NUCLEOTIDE SEQUENCE [LARGE SCALE GENOMIC DNA]</scope>
    <source>
        <strain evidence="2 3">CBS 101986</strain>
    </source>
</reference>
<accession>A0A8H5BR63</accession>
<keyword evidence="1" id="KW-0472">Membrane</keyword>